<keyword evidence="8" id="KW-1185">Reference proteome</keyword>
<protein>
    <submittedName>
        <fullName evidence="7">FAD/NAD(P)-binding domain-containing protein</fullName>
    </submittedName>
</protein>
<accession>A0A9P4J300</accession>
<evidence type="ECO:0000256" key="1">
    <source>
        <dbReference type="ARBA" id="ARBA00007992"/>
    </source>
</evidence>
<gene>
    <name evidence="7" type="ORF">K461DRAFT_322702</name>
</gene>
<evidence type="ECO:0000259" key="6">
    <source>
        <dbReference type="Pfam" id="PF01494"/>
    </source>
</evidence>
<organism evidence="7 8">
    <name type="scientific">Myriangium duriaei CBS 260.36</name>
    <dbReference type="NCBI Taxonomy" id="1168546"/>
    <lineage>
        <taxon>Eukaryota</taxon>
        <taxon>Fungi</taxon>
        <taxon>Dikarya</taxon>
        <taxon>Ascomycota</taxon>
        <taxon>Pezizomycotina</taxon>
        <taxon>Dothideomycetes</taxon>
        <taxon>Dothideomycetidae</taxon>
        <taxon>Myriangiales</taxon>
        <taxon>Myriangiaceae</taxon>
        <taxon>Myriangium</taxon>
    </lineage>
</organism>
<keyword evidence="4" id="KW-0560">Oxidoreductase</keyword>
<feature type="domain" description="FAD-binding" evidence="6">
    <location>
        <begin position="19"/>
        <end position="376"/>
    </location>
</feature>
<dbReference type="PANTHER" id="PTHR13789">
    <property type="entry name" value="MONOOXYGENASE"/>
    <property type="match status" value="1"/>
</dbReference>
<dbReference type="PANTHER" id="PTHR13789:SF242">
    <property type="entry name" value="FAD-BINDING DOMAIN-CONTAINING PROTEIN"/>
    <property type="match status" value="1"/>
</dbReference>
<dbReference type="InterPro" id="IPR050493">
    <property type="entry name" value="FAD-dep_Monooxygenase_BioMet"/>
</dbReference>
<comment type="caution">
    <text evidence="7">The sequence shown here is derived from an EMBL/GenBank/DDBJ whole genome shotgun (WGS) entry which is preliminary data.</text>
</comment>
<dbReference type="PRINTS" id="PR00420">
    <property type="entry name" value="RNGMNOXGNASE"/>
</dbReference>
<dbReference type="SUPFAM" id="SSF54373">
    <property type="entry name" value="FAD-linked reductases, C-terminal domain"/>
    <property type="match status" value="1"/>
</dbReference>
<keyword evidence="3" id="KW-0274">FAD</keyword>
<name>A0A9P4J300_9PEZI</name>
<dbReference type="FunFam" id="3.50.50.60:FF:000115">
    <property type="entry name" value="Salicylate hydroxylase, putative"/>
    <property type="match status" value="1"/>
</dbReference>
<proteinExistence type="inferred from homology"/>
<dbReference type="SUPFAM" id="SSF51905">
    <property type="entry name" value="FAD/NAD(P)-binding domain"/>
    <property type="match status" value="1"/>
</dbReference>
<keyword evidence="5" id="KW-0503">Monooxygenase</keyword>
<dbReference type="OrthoDB" id="16820at2759"/>
<comment type="similarity">
    <text evidence="1">Belongs to the paxM FAD-dependent monooxygenase family.</text>
</comment>
<keyword evidence="2" id="KW-0285">Flavoprotein</keyword>
<dbReference type="GO" id="GO:0004497">
    <property type="term" value="F:monooxygenase activity"/>
    <property type="evidence" value="ECO:0007669"/>
    <property type="project" value="UniProtKB-KW"/>
</dbReference>
<dbReference type="Pfam" id="PF01494">
    <property type="entry name" value="FAD_binding_3"/>
    <property type="match status" value="1"/>
</dbReference>
<evidence type="ECO:0000256" key="2">
    <source>
        <dbReference type="ARBA" id="ARBA00022630"/>
    </source>
</evidence>
<evidence type="ECO:0000256" key="4">
    <source>
        <dbReference type="ARBA" id="ARBA00023002"/>
    </source>
</evidence>
<evidence type="ECO:0000313" key="7">
    <source>
        <dbReference type="EMBL" id="KAF2151458.1"/>
    </source>
</evidence>
<sequence length="455" mass="50331">MFEAIRPLDKNVLPESEQLDIIIIGAGLGGLGAAIALRLAGHKVTVLEAASALGEVGAGIQILPNSSRVLIQWGLQDYMEARATYPTKVNILGWKGNAITSMDFGEATREYGAPFWDFHRADLHLGLLARSKELGAMILVNSRVAHIDCSSAEKARVILENGQNLESDMVIGADGLHSRCREILLGKPSPPKATGDLAYRVLLEADAFRDDPELAVFLHPHEVRYWLGPDAHAVNYPLRRGKLLNMVLCVPDDMPADATTLDGNVKEMQAAFKDWDPRIPKVLKYCLSVQKWKLCYHPSFEASWSNSTGTLVLLGDAVHAMLPYLASGAGMSLEDAATLGVCLSKVSKQSSNAERVHALTVYENCRRPRTEAVVERGNLQQTLYHFPNGTQQAERDALFKKYEERSHKDDTDEKDPLAWRRHGVGSWLLSYNVSKDIANNWHKQHKAGRDSVLQP</sequence>
<dbReference type="EMBL" id="ML996088">
    <property type="protein sequence ID" value="KAF2151458.1"/>
    <property type="molecule type" value="Genomic_DNA"/>
</dbReference>
<reference evidence="7" key="1">
    <citation type="journal article" date="2020" name="Stud. Mycol.">
        <title>101 Dothideomycetes genomes: a test case for predicting lifestyles and emergence of pathogens.</title>
        <authorList>
            <person name="Haridas S."/>
            <person name="Albert R."/>
            <person name="Binder M."/>
            <person name="Bloem J."/>
            <person name="Labutti K."/>
            <person name="Salamov A."/>
            <person name="Andreopoulos B."/>
            <person name="Baker S."/>
            <person name="Barry K."/>
            <person name="Bills G."/>
            <person name="Bluhm B."/>
            <person name="Cannon C."/>
            <person name="Castanera R."/>
            <person name="Culley D."/>
            <person name="Daum C."/>
            <person name="Ezra D."/>
            <person name="Gonzalez J."/>
            <person name="Henrissat B."/>
            <person name="Kuo A."/>
            <person name="Liang C."/>
            <person name="Lipzen A."/>
            <person name="Lutzoni F."/>
            <person name="Magnuson J."/>
            <person name="Mondo S."/>
            <person name="Nolan M."/>
            <person name="Ohm R."/>
            <person name="Pangilinan J."/>
            <person name="Park H.-J."/>
            <person name="Ramirez L."/>
            <person name="Alfaro M."/>
            <person name="Sun H."/>
            <person name="Tritt A."/>
            <person name="Yoshinaga Y."/>
            <person name="Zwiers L.-H."/>
            <person name="Turgeon B."/>
            <person name="Goodwin S."/>
            <person name="Spatafora J."/>
            <person name="Crous P."/>
            <person name="Grigoriev I."/>
        </authorList>
    </citation>
    <scope>NUCLEOTIDE SEQUENCE</scope>
    <source>
        <strain evidence="7">CBS 260.36</strain>
    </source>
</reference>
<evidence type="ECO:0000313" key="8">
    <source>
        <dbReference type="Proteomes" id="UP000799439"/>
    </source>
</evidence>
<evidence type="ECO:0000256" key="5">
    <source>
        <dbReference type="ARBA" id="ARBA00023033"/>
    </source>
</evidence>
<dbReference type="InterPro" id="IPR002938">
    <property type="entry name" value="FAD-bd"/>
</dbReference>
<dbReference type="Proteomes" id="UP000799439">
    <property type="component" value="Unassembled WGS sequence"/>
</dbReference>
<dbReference type="InterPro" id="IPR036188">
    <property type="entry name" value="FAD/NAD-bd_sf"/>
</dbReference>
<dbReference type="GO" id="GO:0071949">
    <property type="term" value="F:FAD binding"/>
    <property type="evidence" value="ECO:0007669"/>
    <property type="project" value="InterPro"/>
</dbReference>
<dbReference type="Gene3D" id="3.50.50.60">
    <property type="entry name" value="FAD/NAD(P)-binding domain"/>
    <property type="match status" value="1"/>
</dbReference>
<evidence type="ECO:0000256" key="3">
    <source>
        <dbReference type="ARBA" id="ARBA00022827"/>
    </source>
</evidence>
<dbReference type="AlphaFoldDB" id="A0A9P4J300"/>